<dbReference type="Proteomes" id="UP000248330">
    <property type="component" value="Unassembled WGS sequence"/>
</dbReference>
<dbReference type="GO" id="GO:0005886">
    <property type="term" value="C:plasma membrane"/>
    <property type="evidence" value="ECO:0007669"/>
    <property type="project" value="TreeGrafter"/>
</dbReference>
<feature type="coiled-coil region" evidence="1">
    <location>
        <begin position="66"/>
        <end position="164"/>
    </location>
</feature>
<sequence length="316" mass="33768">MREAILLMLGLCLLAGCGADGRQTYAGYVEAEPLRLAPGRSGYLDSVSVERGDEVDAGAALFAVDAASEEAALAAAEARHAAAQARNEDLRKGSRDEELAVYRAQLDQARAASELSAAQLQRQQALYARDAVSREALDQAQSAVARDRARVRELQAAIASAELAARDDALRAAGDEARAAAAVVREAQAQLAQKQVQAPAGGRIEDIYFRPGEWVAAGQPVLALLPPQNRHLRFFVPETALGGLQLGQAIRAHCDGCAEPVDARIRFIAASAEYTPPVLYSREQRARLVYRVEAQPSAEASLSLRPGQPVDIELLP</sequence>
<evidence type="ECO:0000256" key="1">
    <source>
        <dbReference type="SAM" id="Coils"/>
    </source>
</evidence>
<proteinExistence type="predicted"/>
<gene>
    <name evidence="3" type="ORF">C8D93_101178</name>
</gene>
<dbReference type="Gene3D" id="6.10.140.1990">
    <property type="match status" value="1"/>
</dbReference>
<dbReference type="RefSeq" id="WP_170123836.1">
    <property type="nucleotide sequence ID" value="NZ_CAWNXA010000001.1"/>
</dbReference>
<comment type="caution">
    <text evidence="3">The sequence shown here is derived from an EMBL/GenBank/DDBJ whole genome shotgun (WGS) entry which is preliminary data.</text>
</comment>
<dbReference type="PANTHER" id="PTHR30438">
    <property type="entry name" value="36 KDA ANTIGEN-RELATED"/>
    <property type="match status" value="1"/>
</dbReference>
<organism evidence="3 4">
    <name type="scientific">Sinimarinibacterium flocculans</name>
    <dbReference type="NCBI Taxonomy" id="985250"/>
    <lineage>
        <taxon>Bacteria</taxon>
        <taxon>Pseudomonadati</taxon>
        <taxon>Pseudomonadota</taxon>
        <taxon>Gammaproteobacteria</taxon>
        <taxon>Nevskiales</taxon>
        <taxon>Nevskiaceae</taxon>
        <taxon>Sinimarinibacterium</taxon>
    </lineage>
</organism>
<reference evidence="3 4" key="1">
    <citation type="submission" date="2018-04" db="EMBL/GenBank/DDBJ databases">
        <title>Genomic Encyclopedia of Type Strains, Phase IV (KMG-IV): sequencing the most valuable type-strain genomes for metagenomic binning, comparative biology and taxonomic classification.</title>
        <authorList>
            <person name="Goeker M."/>
        </authorList>
    </citation>
    <scope>NUCLEOTIDE SEQUENCE [LARGE SCALE GENOMIC DNA]</scope>
    <source>
        <strain evidence="3 4">DSM 104150</strain>
    </source>
</reference>
<keyword evidence="4" id="KW-1185">Reference proteome</keyword>
<dbReference type="AlphaFoldDB" id="A0A318EEE6"/>
<dbReference type="SUPFAM" id="SSF111369">
    <property type="entry name" value="HlyD-like secretion proteins"/>
    <property type="match status" value="3"/>
</dbReference>
<dbReference type="GO" id="GO:1990961">
    <property type="term" value="P:xenobiotic detoxification by transmembrane export across the plasma membrane"/>
    <property type="evidence" value="ECO:0007669"/>
    <property type="project" value="InterPro"/>
</dbReference>
<accession>A0A318EEE6</accession>
<dbReference type="Pfam" id="PF25876">
    <property type="entry name" value="HH_MFP_RND"/>
    <property type="match status" value="1"/>
</dbReference>
<dbReference type="Gene3D" id="2.40.30.170">
    <property type="match status" value="1"/>
</dbReference>
<dbReference type="InterPro" id="IPR058624">
    <property type="entry name" value="MdtA-like_HH"/>
</dbReference>
<protein>
    <submittedName>
        <fullName evidence="3">HlyD family secretion protein</fullName>
    </submittedName>
</protein>
<evidence type="ECO:0000313" key="4">
    <source>
        <dbReference type="Proteomes" id="UP000248330"/>
    </source>
</evidence>
<keyword evidence="1" id="KW-0175">Coiled coil</keyword>
<feature type="domain" description="Multidrug resistance protein MdtA-like alpha-helical hairpin" evidence="2">
    <location>
        <begin position="99"/>
        <end position="163"/>
    </location>
</feature>
<dbReference type="GO" id="GO:0019898">
    <property type="term" value="C:extrinsic component of membrane"/>
    <property type="evidence" value="ECO:0007669"/>
    <property type="project" value="InterPro"/>
</dbReference>
<dbReference type="Gene3D" id="1.10.287.470">
    <property type="entry name" value="Helix hairpin bin"/>
    <property type="match status" value="1"/>
</dbReference>
<name>A0A318EEE6_9GAMM</name>
<dbReference type="Gene3D" id="2.40.50.100">
    <property type="match status" value="1"/>
</dbReference>
<evidence type="ECO:0000259" key="2">
    <source>
        <dbReference type="Pfam" id="PF25876"/>
    </source>
</evidence>
<dbReference type="InterPro" id="IPR030190">
    <property type="entry name" value="MacA_alpha-hairpin_sf"/>
</dbReference>
<evidence type="ECO:0000313" key="3">
    <source>
        <dbReference type="EMBL" id="PXV71137.1"/>
    </source>
</evidence>
<dbReference type="PROSITE" id="PS51257">
    <property type="entry name" value="PROKAR_LIPOPROTEIN"/>
    <property type="match status" value="1"/>
</dbReference>
<dbReference type="PANTHER" id="PTHR30438:SF2">
    <property type="entry name" value="MEMBRANE PROTEIN"/>
    <property type="match status" value="1"/>
</dbReference>
<dbReference type="GO" id="GO:1990195">
    <property type="term" value="C:macrolide transmembrane transporter complex"/>
    <property type="evidence" value="ECO:0007669"/>
    <property type="project" value="InterPro"/>
</dbReference>
<dbReference type="EMBL" id="QICN01000001">
    <property type="protein sequence ID" value="PXV71137.1"/>
    <property type="molecule type" value="Genomic_DNA"/>
</dbReference>